<evidence type="ECO:0000313" key="2">
    <source>
        <dbReference type="EMBL" id="QHS79595.1"/>
    </source>
</evidence>
<name>A0A6C0AJT6_9ZZZZ</name>
<dbReference type="AlphaFoldDB" id="A0A6C0AJT6"/>
<accession>A0A6C0AJT6</accession>
<proteinExistence type="predicted"/>
<protein>
    <submittedName>
        <fullName evidence="2">Uncharacterized protein</fullName>
    </submittedName>
</protein>
<organism evidence="2">
    <name type="scientific">viral metagenome</name>
    <dbReference type="NCBI Taxonomy" id="1070528"/>
    <lineage>
        <taxon>unclassified sequences</taxon>
        <taxon>metagenomes</taxon>
        <taxon>organismal metagenomes</taxon>
    </lineage>
</organism>
<evidence type="ECO:0000256" key="1">
    <source>
        <dbReference type="SAM" id="MobiDB-lite"/>
    </source>
</evidence>
<sequence>MSVTTMPTAPWPQSSTQIGASGQPTFQARRPFSSNELLALRRKAIEQALNAPPTATVNLQDSSEFTARVRKLASRDLDPIMEIARTGIQLREPNPVMRGGGTVPNNTSSNMIARTAGNAYSADFFNYQPQVEGQTPGCSTLLYDNVTFPKKIVCALPQRPPAYHVVQPFSNRIRFGGKRNTNKVVIAAHTGTLANAAGQCGLTTIY</sequence>
<reference evidence="2" key="1">
    <citation type="journal article" date="2020" name="Nature">
        <title>Giant virus diversity and host interactions through global metagenomics.</title>
        <authorList>
            <person name="Schulz F."/>
            <person name="Roux S."/>
            <person name="Paez-Espino D."/>
            <person name="Jungbluth S."/>
            <person name="Walsh D.A."/>
            <person name="Denef V.J."/>
            <person name="McMahon K.D."/>
            <person name="Konstantinidis K.T."/>
            <person name="Eloe-Fadrosh E.A."/>
            <person name="Kyrpides N.C."/>
            <person name="Woyke T."/>
        </authorList>
    </citation>
    <scope>NUCLEOTIDE SEQUENCE</scope>
    <source>
        <strain evidence="2">GVMAG-S-1035303-20</strain>
    </source>
</reference>
<dbReference type="EMBL" id="MN740650">
    <property type="protein sequence ID" value="QHS79595.1"/>
    <property type="molecule type" value="Genomic_DNA"/>
</dbReference>
<feature type="region of interest" description="Disordered" evidence="1">
    <location>
        <begin position="1"/>
        <end position="26"/>
    </location>
</feature>